<sequence>MKKKRERIHKLTLKEQIKTAPGLFAVYILLRTSVVLVMIAQIFNKDWQNVMLCIYSLFLFTIPSFIERNWHIDIPDTLEIIILVFIYAAEILGEIRAFYVKVPGWDTALHTITGFLSAAVGFSLVDIINRNENTKLYLSPLYVAIGAFCFSMTIGVLWEFFEFSADMLFGLDMQKDTVVHELHTVLLDESMMNKVVSITGITETAVNGQALGVGGYIDIGLIDTMKDLFVNLLGAFVFSIIGFFYIKGRGNGKIAKRFMPTLKGRSASENGEIR</sequence>
<gene>
    <name evidence="2" type="ORF">IAA97_02330</name>
</gene>
<comment type="caution">
    <text evidence="2">The sequence shown here is derived from an EMBL/GenBank/DDBJ whole genome shotgun (WGS) entry which is preliminary data.</text>
</comment>
<keyword evidence="1" id="KW-1133">Transmembrane helix</keyword>
<name>A0A9D9H5D1_9SPIO</name>
<evidence type="ECO:0000256" key="1">
    <source>
        <dbReference type="SAM" id="Phobius"/>
    </source>
</evidence>
<feature type="transmembrane region" description="Helical" evidence="1">
    <location>
        <begin position="21"/>
        <end position="43"/>
    </location>
</feature>
<proteinExistence type="predicted"/>
<dbReference type="Pfam" id="PF09997">
    <property type="entry name" value="DUF2238"/>
    <property type="match status" value="1"/>
</dbReference>
<feature type="transmembrane region" description="Helical" evidence="1">
    <location>
        <begin position="228"/>
        <end position="246"/>
    </location>
</feature>
<feature type="transmembrane region" description="Helical" evidence="1">
    <location>
        <begin position="78"/>
        <end position="99"/>
    </location>
</feature>
<feature type="transmembrane region" description="Helical" evidence="1">
    <location>
        <begin position="49"/>
        <end position="66"/>
    </location>
</feature>
<accession>A0A9D9H5D1</accession>
<reference evidence="2" key="1">
    <citation type="submission" date="2020-10" db="EMBL/GenBank/DDBJ databases">
        <authorList>
            <person name="Gilroy R."/>
        </authorList>
    </citation>
    <scope>NUCLEOTIDE SEQUENCE</scope>
    <source>
        <strain evidence="2">7293</strain>
    </source>
</reference>
<keyword evidence="1" id="KW-0472">Membrane</keyword>
<reference evidence="2" key="2">
    <citation type="journal article" date="2021" name="PeerJ">
        <title>Extensive microbial diversity within the chicken gut microbiome revealed by metagenomics and culture.</title>
        <authorList>
            <person name="Gilroy R."/>
            <person name="Ravi A."/>
            <person name="Getino M."/>
            <person name="Pursley I."/>
            <person name="Horton D.L."/>
            <person name="Alikhan N.F."/>
            <person name="Baker D."/>
            <person name="Gharbi K."/>
            <person name="Hall N."/>
            <person name="Watson M."/>
            <person name="Adriaenssens E.M."/>
            <person name="Foster-Nyarko E."/>
            <person name="Jarju S."/>
            <person name="Secka A."/>
            <person name="Antonio M."/>
            <person name="Oren A."/>
            <person name="Chaudhuri R.R."/>
            <person name="La Ragione R."/>
            <person name="Hildebrand F."/>
            <person name="Pallen M.J."/>
        </authorList>
    </citation>
    <scope>NUCLEOTIDE SEQUENCE</scope>
    <source>
        <strain evidence="2">7293</strain>
    </source>
</reference>
<dbReference type="InterPro" id="IPR014509">
    <property type="entry name" value="YjdF-like"/>
</dbReference>
<organism evidence="2 3">
    <name type="scientific">Candidatus Ornithospirochaeta stercoripullorum</name>
    <dbReference type="NCBI Taxonomy" id="2840899"/>
    <lineage>
        <taxon>Bacteria</taxon>
        <taxon>Pseudomonadati</taxon>
        <taxon>Spirochaetota</taxon>
        <taxon>Spirochaetia</taxon>
        <taxon>Spirochaetales</taxon>
        <taxon>Spirochaetaceae</taxon>
        <taxon>Spirochaetaceae incertae sedis</taxon>
        <taxon>Candidatus Ornithospirochaeta</taxon>
    </lineage>
</organism>
<keyword evidence="1" id="KW-0812">Transmembrane</keyword>
<feature type="transmembrane region" description="Helical" evidence="1">
    <location>
        <begin position="141"/>
        <end position="161"/>
    </location>
</feature>
<dbReference type="Proteomes" id="UP000823615">
    <property type="component" value="Unassembled WGS sequence"/>
</dbReference>
<protein>
    <submittedName>
        <fullName evidence="2">Uncharacterized protein</fullName>
    </submittedName>
</protein>
<feature type="transmembrane region" description="Helical" evidence="1">
    <location>
        <begin position="111"/>
        <end position="129"/>
    </location>
</feature>
<evidence type="ECO:0000313" key="3">
    <source>
        <dbReference type="Proteomes" id="UP000823615"/>
    </source>
</evidence>
<dbReference type="AlphaFoldDB" id="A0A9D9H5D1"/>
<dbReference type="EMBL" id="JADIMT010000033">
    <property type="protein sequence ID" value="MBO8435802.1"/>
    <property type="molecule type" value="Genomic_DNA"/>
</dbReference>
<evidence type="ECO:0000313" key="2">
    <source>
        <dbReference type="EMBL" id="MBO8435802.1"/>
    </source>
</evidence>